<dbReference type="AlphaFoldDB" id="A0A426XWY6"/>
<evidence type="ECO:0000313" key="1">
    <source>
        <dbReference type="EMBL" id="RRT44033.1"/>
    </source>
</evidence>
<dbReference type="EMBL" id="AMZH03016743">
    <property type="protein sequence ID" value="RRT44033.1"/>
    <property type="molecule type" value="Genomic_DNA"/>
</dbReference>
<protein>
    <submittedName>
        <fullName evidence="1">Uncharacterized protein</fullName>
    </submittedName>
</protein>
<name>A0A426XWY6_ENSVE</name>
<comment type="caution">
    <text evidence="1">The sequence shown here is derived from an EMBL/GenBank/DDBJ whole genome shotgun (WGS) entry which is preliminary data.</text>
</comment>
<reference evidence="1 2" key="1">
    <citation type="journal article" date="2014" name="Agronomy (Basel)">
        <title>A Draft Genome Sequence for Ensete ventricosum, the Drought-Tolerant Tree Against Hunger.</title>
        <authorList>
            <person name="Harrison J."/>
            <person name="Moore K.A."/>
            <person name="Paszkiewicz K."/>
            <person name="Jones T."/>
            <person name="Grant M."/>
            <person name="Ambacheew D."/>
            <person name="Muzemil S."/>
            <person name="Studholme D.J."/>
        </authorList>
    </citation>
    <scope>NUCLEOTIDE SEQUENCE [LARGE SCALE GENOMIC DNA]</scope>
</reference>
<evidence type="ECO:0000313" key="2">
    <source>
        <dbReference type="Proteomes" id="UP000287651"/>
    </source>
</evidence>
<accession>A0A426XWY6</accession>
<proteinExistence type="predicted"/>
<sequence length="49" mass="5401">MAMEGQRDTKNIALIPSARTLADSQLEGDHYRGLASLKLYRGLLLQIAT</sequence>
<organism evidence="1 2">
    <name type="scientific">Ensete ventricosum</name>
    <name type="common">Abyssinian banana</name>
    <name type="synonym">Musa ensete</name>
    <dbReference type="NCBI Taxonomy" id="4639"/>
    <lineage>
        <taxon>Eukaryota</taxon>
        <taxon>Viridiplantae</taxon>
        <taxon>Streptophyta</taxon>
        <taxon>Embryophyta</taxon>
        <taxon>Tracheophyta</taxon>
        <taxon>Spermatophyta</taxon>
        <taxon>Magnoliopsida</taxon>
        <taxon>Liliopsida</taxon>
        <taxon>Zingiberales</taxon>
        <taxon>Musaceae</taxon>
        <taxon>Ensete</taxon>
    </lineage>
</organism>
<dbReference type="Proteomes" id="UP000287651">
    <property type="component" value="Unassembled WGS sequence"/>
</dbReference>
<gene>
    <name evidence="1" type="ORF">B296_00022198</name>
</gene>